<sequence>MDILDKLHGLYGREIDEQLIKYLGKDVNEEFREAVIYQVSTGGKRLRPLITLTTAGACGSDYRIALPAAAIVELIHNYSLIYDDIIDEALLRRNKPTVRAKYGDNAAILIGIWYREAIEEAILDTRDPVSFAKETANTIRAIDEGERLDILLEYSGRKDPYFTENRLGPRLLGNWGALYDTYIRMIGLKTAALIRAASVFGAMSVGANHCIRALSDYGTYLGLAFQVLDDVLDVFGDVRKFGKEIGKDIKEHKLGNAVVIMALRELNDKDKEELLSILSSGVITDIDIKRAVELISKTNARENALRLARDFAERSEKALGELGSNEYVEDLREILRFTVTREF</sequence>
<comment type="cofactor">
    <cofactor evidence="1">
        <name>Mg(2+)</name>
        <dbReference type="ChEBI" id="CHEBI:18420"/>
    </cofactor>
</comment>
<evidence type="ECO:0000313" key="8">
    <source>
        <dbReference type="EMBL" id="GGI72431.1"/>
    </source>
</evidence>
<dbReference type="SUPFAM" id="SSF48576">
    <property type="entry name" value="Terpenoid synthases"/>
    <property type="match status" value="1"/>
</dbReference>
<dbReference type="GO" id="GO:0008299">
    <property type="term" value="P:isoprenoid biosynthetic process"/>
    <property type="evidence" value="ECO:0007669"/>
    <property type="project" value="InterPro"/>
</dbReference>
<evidence type="ECO:0000256" key="1">
    <source>
        <dbReference type="ARBA" id="ARBA00001946"/>
    </source>
</evidence>
<comment type="similarity">
    <text evidence="2 6">Belongs to the FPP/GGPP synthase family.</text>
</comment>
<dbReference type="PANTHER" id="PTHR12001:SF85">
    <property type="entry name" value="SHORT CHAIN ISOPRENYL DIPHOSPHATE SYNTHASE"/>
    <property type="match status" value="1"/>
</dbReference>
<keyword evidence="3 6" id="KW-0808">Transferase</keyword>
<dbReference type="InterPro" id="IPR000092">
    <property type="entry name" value="Polyprenyl_synt"/>
</dbReference>
<evidence type="ECO:0000256" key="5">
    <source>
        <dbReference type="ARBA" id="ARBA00022842"/>
    </source>
</evidence>
<dbReference type="Proteomes" id="UP000657075">
    <property type="component" value="Unassembled WGS sequence"/>
</dbReference>
<reference evidence="7" key="4">
    <citation type="journal article" date="2023" name="Microbiol. Resour. Announc.">
        <title>Complete Genome Sequence of Vulcanisaeta souniana Strain IC-059, a Hyperthermophilic Archaeon Isolated from Hot Spring Water in Japan.</title>
        <authorList>
            <person name="Kato S."/>
            <person name="Itoh T."/>
            <person name="Wu L."/>
            <person name="Ma J."/>
            <person name="Ohkuma M."/>
        </authorList>
    </citation>
    <scope>NUCLEOTIDE SEQUENCE</scope>
    <source>
        <strain evidence="7">JCM 11219</strain>
    </source>
</reference>
<dbReference type="PROSITE" id="PS00444">
    <property type="entry name" value="POLYPRENYL_SYNTHASE_2"/>
    <property type="match status" value="1"/>
</dbReference>
<evidence type="ECO:0000313" key="10">
    <source>
        <dbReference type="Proteomes" id="UP001060771"/>
    </source>
</evidence>
<reference evidence="8" key="1">
    <citation type="journal article" date="2014" name="Int. J. Syst. Evol. Microbiol.">
        <title>Complete genome sequence of Corynebacterium casei LMG S-19264T (=DSM 44701T), isolated from a smear-ripened cheese.</title>
        <authorList>
            <consortium name="US DOE Joint Genome Institute (JGI-PGF)"/>
            <person name="Walter F."/>
            <person name="Albersmeier A."/>
            <person name="Kalinowski J."/>
            <person name="Ruckert C."/>
        </authorList>
    </citation>
    <scope>NUCLEOTIDE SEQUENCE</scope>
    <source>
        <strain evidence="8">JCM 11219</strain>
    </source>
</reference>
<accession>A0A830EDK0</accession>
<organism evidence="8 9">
    <name type="scientific">Vulcanisaeta souniana JCM 11219</name>
    <dbReference type="NCBI Taxonomy" id="1293586"/>
    <lineage>
        <taxon>Archaea</taxon>
        <taxon>Thermoproteota</taxon>
        <taxon>Thermoprotei</taxon>
        <taxon>Thermoproteales</taxon>
        <taxon>Thermoproteaceae</taxon>
        <taxon>Vulcanisaeta</taxon>
    </lineage>
</organism>
<dbReference type="RefSeq" id="WP_188602677.1">
    <property type="nucleotide sequence ID" value="NZ_AP026830.1"/>
</dbReference>
<dbReference type="AlphaFoldDB" id="A0A830EDK0"/>
<dbReference type="SFLD" id="SFLDS00005">
    <property type="entry name" value="Isoprenoid_Synthase_Type_I"/>
    <property type="match status" value="1"/>
</dbReference>
<dbReference type="PANTHER" id="PTHR12001">
    <property type="entry name" value="GERANYLGERANYL PYROPHOSPHATE SYNTHASE"/>
    <property type="match status" value="1"/>
</dbReference>
<dbReference type="InterPro" id="IPR008949">
    <property type="entry name" value="Isoprenoid_synthase_dom_sf"/>
</dbReference>
<dbReference type="EMBL" id="BMNM01000002">
    <property type="protein sequence ID" value="GGI72431.1"/>
    <property type="molecule type" value="Genomic_DNA"/>
</dbReference>
<dbReference type="Pfam" id="PF00348">
    <property type="entry name" value="polyprenyl_synt"/>
    <property type="match status" value="1"/>
</dbReference>
<keyword evidence="5" id="KW-0460">Magnesium</keyword>
<reference evidence="10" key="3">
    <citation type="submission" date="2022-09" db="EMBL/GenBank/DDBJ databases">
        <title>Complete genome sequence of Vulcanisaeta souniana.</title>
        <authorList>
            <person name="Kato S."/>
            <person name="Itoh T."/>
            <person name="Ohkuma M."/>
        </authorList>
    </citation>
    <scope>NUCLEOTIDE SEQUENCE [LARGE SCALE GENOMIC DNA]</scope>
    <source>
        <strain evidence="10">JCM 11219</strain>
    </source>
</reference>
<evidence type="ECO:0000313" key="9">
    <source>
        <dbReference type="Proteomes" id="UP000657075"/>
    </source>
</evidence>
<gene>
    <name evidence="8" type="ORF">GCM10007112_06500</name>
    <name evidence="7" type="ORF">Vsou_04280</name>
</gene>
<protein>
    <submittedName>
        <fullName evidence="8">Polyprenyl synthetase</fullName>
    </submittedName>
</protein>
<dbReference type="OrthoDB" id="26738at2157"/>
<evidence type="ECO:0000256" key="2">
    <source>
        <dbReference type="ARBA" id="ARBA00006706"/>
    </source>
</evidence>
<evidence type="ECO:0000313" key="7">
    <source>
        <dbReference type="EMBL" id="BDR91335.1"/>
    </source>
</evidence>
<dbReference type="CDD" id="cd00685">
    <property type="entry name" value="Trans_IPPS_HT"/>
    <property type="match status" value="1"/>
</dbReference>
<dbReference type="InterPro" id="IPR033749">
    <property type="entry name" value="Polyprenyl_synt_CS"/>
</dbReference>
<evidence type="ECO:0000256" key="4">
    <source>
        <dbReference type="ARBA" id="ARBA00022723"/>
    </source>
</evidence>
<keyword evidence="10" id="KW-1185">Reference proteome</keyword>
<dbReference type="GeneID" id="76205982"/>
<evidence type="ECO:0000256" key="3">
    <source>
        <dbReference type="ARBA" id="ARBA00022679"/>
    </source>
</evidence>
<dbReference type="Proteomes" id="UP001060771">
    <property type="component" value="Chromosome"/>
</dbReference>
<reference evidence="8" key="2">
    <citation type="submission" date="2020-09" db="EMBL/GenBank/DDBJ databases">
        <authorList>
            <person name="Sun Q."/>
            <person name="Ohkuma M."/>
        </authorList>
    </citation>
    <scope>NUCLEOTIDE SEQUENCE</scope>
    <source>
        <strain evidence="8">JCM 11219</strain>
    </source>
</reference>
<dbReference type="GO" id="GO:0004659">
    <property type="term" value="F:prenyltransferase activity"/>
    <property type="evidence" value="ECO:0007669"/>
    <property type="project" value="InterPro"/>
</dbReference>
<dbReference type="GO" id="GO:0046872">
    <property type="term" value="F:metal ion binding"/>
    <property type="evidence" value="ECO:0007669"/>
    <property type="project" value="UniProtKB-KW"/>
</dbReference>
<dbReference type="Gene3D" id="1.10.600.10">
    <property type="entry name" value="Farnesyl Diphosphate Synthase"/>
    <property type="match status" value="1"/>
</dbReference>
<proteinExistence type="inferred from homology"/>
<dbReference type="EMBL" id="AP026830">
    <property type="protein sequence ID" value="BDR91335.1"/>
    <property type="molecule type" value="Genomic_DNA"/>
</dbReference>
<evidence type="ECO:0000256" key="6">
    <source>
        <dbReference type="RuleBase" id="RU004466"/>
    </source>
</evidence>
<name>A0A830EDK0_9CREN</name>
<keyword evidence="4" id="KW-0479">Metal-binding</keyword>